<dbReference type="HOGENOM" id="CLU_2571197_0_0_6"/>
<dbReference type="KEGG" id="ppx:T1E_2345"/>
<reference evidence="2" key="1">
    <citation type="journal article" date="2013" name="Microb. Biotechnol.">
        <title>Metabolic potential of the organic-solvent tolerant Pseudomonas putida DOT-T1E deduced from its annotated genome.</title>
        <authorList>
            <person name="Udaondo Z."/>
            <person name="Molina L."/>
            <person name="Daniels C."/>
            <person name="Gomez M.J."/>
            <person name="Molina-Henares M.A."/>
            <person name="Matilla M.A."/>
            <person name="Roca A."/>
            <person name="Fernandez M."/>
            <person name="Duque E."/>
            <person name="Segura A."/>
            <person name="Ramos J.L."/>
        </authorList>
    </citation>
    <scope>NUCLEOTIDE SEQUENCE [LARGE SCALE GENOMIC DNA]</scope>
    <source>
        <strain evidence="2">DOT-T1E</strain>
    </source>
</reference>
<dbReference type="RefSeq" id="WP_014860296.1">
    <property type="nucleotide sequence ID" value="NC_018220.1"/>
</dbReference>
<accession>I7B9W3</accession>
<dbReference type="PATRIC" id="fig|1196325.3.peg.2340"/>
<gene>
    <name evidence="1" type="ordered locus">T1E_2345</name>
</gene>
<protein>
    <submittedName>
        <fullName evidence="1">Uncharacterized protein</fullName>
    </submittedName>
</protein>
<dbReference type="AlphaFoldDB" id="I7B9W3"/>
<sequence length="81" mass="9117">MPVDLDLQITFRVERTTLQEIKEFIGSPELNQSKAQVWELIGRYFEVGPAVDLLSAGGYFKGVNVIATLPGFENSYVLQRL</sequence>
<dbReference type="EMBL" id="CP003734">
    <property type="protein sequence ID" value="AFO48193.1"/>
    <property type="molecule type" value="Genomic_DNA"/>
</dbReference>
<name>I7B9W3_PSEPT</name>
<organism evidence="1 2">
    <name type="scientific">Pseudomonas putida (strain DOT-T1E)</name>
    <dbReference type="NCBI Taxonomy" id="1196325"/>
    <lineage>
        <taxon>Bacteria</taxon>
        <taxon>Pseudomonadati</taxon>
        <taxon>Pseudomonadota</taxon>
        <taxon>Gammaproteobacteria</taxon>
        <taxon>Pseudomonadales</taxon>
        <taxon>Pseudomonadaceae</taxon>
        <taxon>Pseudomonas</taxon>
    </lineage>
</organism>
<dbReference type="Proteomes" id="UP000006503">
    <property type="component" value="Chromosome"/>
</dbReference>
<evidence type="ECO:0000313" key="2">
    <source>
        <dbReference type="Proteomes" id="UP000006503"/>
    </source>
</evidence>
<evidence type="ECO:0000313" key="1">
    <source>
        <dbReference type="EMBL" id="AFO48193.1"/>
    </source>
</evidence>
<proteinExistence type="predicted"/>